<sequence>MLSLWVGQATSPYLTGMPQVGSTFSPYFTPGPVMPTILGPDPTSQLSVVPQSVVAQQKMARSDRLEVCREFQRGACKRAESECRFAHPPDTVTANEDGTVTVCMDAVKGRCNRDPCRYFHPPLHLQAHIKAAQCRSSPKWCCVSVLKQLALDGHMTPVLDSESSSISAIPAALLYRKRPPCYREEIFILLMDVKSVGSFYYESFAFPGMVPYKRPAADKSGMPVYQPNATTYQQLMQLQQPFVPVSCEYSPPSTTPSTSVPPPTTNGSSAGTEVANEVSDEDKLPLPPLPPANASTPKPPPLPPTDQTSKVAMSSALPMNPMMALNYTGVALNKQTICAQCLVALSFKCLNVSEVTEAALCALFLQSLALQENAYSSNYFKCSYTLEVDRKTTLSTPNRDSNLYLPSISILVYFKSSTLDYAATEAVYQQHCVAMVLNSISLSMQY</sequence>
<evidence type="ECO:0000256" key="2">
    <source>
        <dbReference type="ARBA" id="ARBA00022737"/>
    </source>
</evidence>
<evidence type="ECO:0000256" key="4">
    <source>
        <dbReference type="ARBA" id="ARBA00022833"/>
    </source>
</evidence>
<evidence type="ECO:0000313" key="9">
    <source>
        <dbReference type="EMBL" id="CAG2053165.1"/>
    </source>
</evidence>
<reference evidence="9" key="1">
    <citation type="submission" date="2021-03" db="EMBL/GenBank/DDBJ databases">
        <authorList>
            <person name="Tran Van P."/>
        </authorList>
    </citation>
    <scope>NUCLEOTIDE SEQUENCE</scope>
</reference>
<feature type="domain" description="C3H1-type" evidence="8">
    <location>
        <begin position="62"/>
        <end position="90"/>
    </location>
</feature>
<keyword evidence="4 6" id="KW-0862">Zinc</keyword>
<dbReference type="SMART" id="SM00356">
    <property type="entry name" value="ZnF_C3H1"/>
    <property type="match status" value="2"/>
</dbReference>
<dbReference type="Gene3D" id="3.30.1370.210">
    <property type="match status" value="1"/>
</dbReference>
<feature type="domain" description="C3H1-type" evidence="8">
    <location>
        <begin position="97"/>
        <end position="123"/>
    </location>
</feature>
<name>A0ABN7NIB6_TIMPD</name>
<dbReference type="PROSITE" id="PS50103">
    <property type="entry name" value="ZF_C3H1"/>
    <property type="match status" value="2"/>
</dbReference>
<accession>A0ABN7NIB6</accession>
<keyword evidence="3 6" id="KW-0863">Zinc-finger</keyword>
<feature type="zinc finger region" description="C3H1-type" evidence="6">
    <location>
        <begin position="97"/>
        <end position="123"/>
    </location>
</feature>
<evidence type="ECO:0000256" key="3">
    <source>
        <dbReference type="ARBA" id="ARBA00022771"/>
    </source>
</evidence>
<comment type="similarity">
    <text evidence="5">Belongs to the muscleblind family.</text>
</comment>
<evidence type="ECO:0000259" key="8">
    <source>
        <dbReference type="PROSITE" id="PS50103"/>
    </source>
</evidence>
<keyword evidence="10" id="KW-1185">Reference proteome</keyword>
<comment type="caution">
    <text evidence="9">The sequence shown here is derived from an EMBL/GenBank/DDBJ whole genome shotgun (WGS) entry which is preliminary data.</text>
</comment>
<proteinExistence type="inferred from homology"/>
<protein>
    <recommendedName>
        <fullName evidence="8">C3H1-type domain-containing protein</fullName>
    </recommendedName>
</protein>
<gene>
    <name evidence="9" type="ORF">TPAB3V08_LOCUS241</name>
</gene>
<dbReference type="InterPro" id="IPR000571">
    <property type="entry name" value="Znf_CCCH"/>
</dbReference>
<dbReference type="InterPro" id="IPR054429">
    <property type="entry name" value="Znf-CCCH_Muscleblind-like"/>
</dbReference>
<dbReference type="Proteomes" id="UP001153148">
    <property type="component" value="Unassembled WGS sequence"/>
</dbReference>
<organism evidence="9 10">
    <name type="scientific">Timema podura</name>
    <name type="common">Walking stick</name>
    <dbReference type="NCBI Taxonomy" id="61482"/>
    <lineage>
        <taxon>Eukaryota</taxon>
        <taxon>Metazoa</taxon>
        <taxon>Ecdysozoa</taxon>
        <taxon>Arthropoda</taxon>
        <taxon>Hexapoda</taxon>
        <taxon>Insecta</taxon>
        <taxon>Pterygota</taxon>
        <taxon>Neoptera</taxon>
        <taxon>Polyneoptera</taxon>
        <taxon>Phasmatodea</taxon>
        <taxon>Timematodea</taxon>
        <taxon>Timematoidea</taxon>
        <taxon>Timematidae</taxon>
        <taxon>Timema</taxon>
    </lineage>
</organism>
<keyword evidence="1 6" id="KW-0479">Metal-binding</keyword>
<evidence type="ECO:0000256" key="1">
    <source>
        <dbReference type="ARBA" id="ARBA00022723"/>
    </source>
</evidence>
<dbReference type="PANTHER" id="PTHR12675:SF12">
    <property type="entry name" value="PROTEIN MUSCLEBLIND"/>
    <property type="match status" value="1"/>
</dbReference>
<feature type="zinc finger region" description="C3H1-type" evidence="6">
    <location>
        <begin position="62"/>
        <end position="90"/>
    </location>
</feature>
<evidence type="ECO:0000256" key="5">
    <source>
        <dbReference type="ARBA" id="ARBA00038226"/>
    </source>
</evidence>
<evidence type="ECO:0000313" key="10">
    <source>
        <dbReference type="Proteomes" id="UP001153148"/>
    </source>
</evidence>
<evidence type="ECO:0000256" key="7">
    <source>
        <dbReference type="SAM" id="MobiDB-lite"/>
    </source>
</evidence>
<dbReference type="Pfam" id="PF22628">
    <property type="entry name" value="zf-CCCH_10"/>
    <property type="match status" value="1"/>
</dbReference>
<feature type="region of interest" description="Disordered" evidence="7">
    <location>
        <begin position="247"/>
        <end position="309"/>
    </location>
</feature>
<dbReference type="PANTHER" id="PTHR12675">
    <property type="entry name" value="MUSCLEBLIND-LIKE PROTEIN"/>
    <property type="match status" value="1"/>
</dbReference>
<evidence type="ECO:0000256" key="6">
    <source>
        <dbReference type="PROSITE-ProRule" id="PRU00723"/>
    </source>
</evidence>
<feature type="compositionally biased region" description="Pro residues" evidence="7">
    <location>
        <begin position="285"/>
        <end position="304"/>
    </location>
</feature>
<keyword evidence="2" id="KW-0677">Repeat</keyword>
<dbReference type="EMBL" id="CAJPIN010000180">
    <property type="protein sequence ID" value="CAG2053165.1"/>
    <property type="molecule type" value="Genomic_DNA"/>
</dbReference>